<sequence>MAALAGALRTPVRTEFALGAEAALVQAALAAPMPVLVCWEHTGIPRLIGALGAHQVPGIPATWPDRYDLVWMFTRRRGRWSFRELPQHLLPGDA</sequence>
<keyword evidence="2" id="KW-1185">Reference proteome</keyword>
<organism evidence="1 2">
    <name type="scientific">Streptomyces caledonius</name>
    <dbReference type="NCBI Taxonomy" id="3134107"/>
    <lineage>
        <taxon>Bacteria</taxon>
        <taxon>Bacillati</taxon>
        <taxon>Actinomycetota</taxon>
        <taxon>Actinomycetes</taxon>
        <taxon>Kitasatosporales</taxon>
        <taxon>Streptomycetaceae</taxon>
        <taxon>Streptomyces</taxon>
    </lineage>
</organism>
<accession>A0ABU8U146</accession>
<evidence type="ECO:0000313" key="1">
    <source>
        <dbReference type="EMBL" id="MEJ8641241.1"/>
    </source>
</evidence>
<reference evidence="1 2" key="1">
    <citation type="submission" date="2024-03" db="EMBL/GenBank/DDBJ databases">
        <title>Novel Streptomyces species of biotechnological and ecological value are a feature of Machair soil.</title>
        <authorList>
            <person name="Prole J.R."/>
            <person name="Goodfellow M."/>
            <person name="Allenby N."/>
            <person name="Ward A.C."/>
        </authorList>
    </citation>
    <scope>NUCLEOTIDE SEQUENCE [LARGE SCALE GENOMIC DNA]</scope>
    <source>
        <strain evidence="1 2">MS1.HAVA.3</strain>
    </source>
</reference>
<dbReference type="Proteomes" id="UP001382904">
    <property type="component" value="Unassembled WGS sequence"/>
</dbReference>
<proteinExistence type="predicted"/>
<gene>
    <name evidence="1" type="ORF">WKI68_06655</name>
</gene>
<evidence type="ECO:0000313" key="2">
    <source>
        <dbReference type="Proteomes" id="UP001382904"/>
    </source>
</evidence>
<name>A0ABU8U146_9ACTN</name>
<protein>
    <submittedName>
        <fullName evidence="1">Uncharacterized protein</fullName>
    </submittedName>
</protein>
<comment type="caution">
    <text evidence="1">The sequence shown here is derived from an EMBL/GenBank/DDBJ whole genome shotgun (WGS) entry which is preliminary data.</text>
</comment>
<dbReference type="EMBL" id="JBBKAM010000002">
    <property type="protein sequence ID" value="MEJ8641241.1"/>
    <property type="molecule type" value="Genomic_DNA"/>
</dbReference>